<protein>
    <recommendedName>
        <fullName evidence="8">Peptidase S1 domain-containing protein</fullName>
    </recommendedName>
</protein>
<evidence type="ECO:0000256" key="4">
    <source>
        <dbReference type="ARBA" id="ARBA00022825"/>
    </source>
</evidence>
<dbReference type="Gene3D" id="2.40.10.10">
    <property type="entry name" value="Trypsin-like serine proteases"/>
    <property type="match status" value="2"/>
</dbReference>
<dbReference type="SMART" id="SM00020">
    <property type="entry name" value="Tryp_SPc"/>
    <property type="match status" value="1"/>
</dbReference>
<evidence type="ECO:0000256" key="1">
    <source>
        <dbReference type="ARBA" id="ARBA00004239"/>
    </source>
</evidence>
<keyword evidence="7" id="KW-0732">Signal</keyword>
<reference evidence="9" key="1">
    <citation type="submission" date="2022-01" db="EMBL/GenBank/DDBJ databases">
        <authorList>
            <person name="King R."/>
        </authorList>
    </citation>
    <scope>NUCLEOTIDE SEQUENCE</scope>
</reference>
<proteinExistence type="inferred from homology"/>
<evidence type="ECO:0000313" key="10">
    <source>
        <dbReference type="Proteomes" id="UP001153620"/>
    </source>
</evidence>
<dbReference type="InterPro" id="IPR009003">
    <property type="entry name" value="Peptidase_S1_PA"/>
</dbReference>
<dbReference type="InterPro" id="IPR001254">
    <property type="entry name" value="Trypsin_dom"/>
</dbReference>
<dbReference type="Pfam" id="PF00089">
    <property type="entry name" value="Trypsin"/>
    <property type="match status" value="1"/>
</dbReference>
<feature type="domain" description="Peptidase S1" evidence="8">
    <location>
        <begin position="42"/>
        <end position="266"/>
    </location>
</feature>
<organism evidence="9 10">
    <name type="scientific">Chironomus riparius</name>
    <dbReference type="NCBI Taxonomy" id="315576"/>
    <lineage>
        <taxon>Eukaryota</taxon>
        <taxon>Metazoa</taxon>
        <taxon>Ecdysozoa</taxon>
        <taxon>Arthropoda</taxon>
        <taxon>Hexapoda</taxon>
        <taxon>Insecta</taxon>
        <taxon>Pterygota</taxon>
        <taxon>Neoptera</taxon>
        <taxon>Endopterygota</taxon>
        <taxon>Diptera</taxon>
        <taxon>Nematocera</taxon>
        <taxon>Chironomoidea</taxon>
        <taxon>Chironomidae</taxon>
        <taxon>Chironominae</taxon>
        <taxon>Chironomus</taxon>
    </lineage>
</organism>
<dbReference type="EMBL" id="OU895878">
    <property type="protein sequence ID" value="CAG9802448.1"/>
    <property type="molecule type" value="Genomic_DNA"/>
</dbReference>
<comment type="subcellular location">
    <subcellularLocation>
        <location evidence="1">Secreted</location>
        <location evidence="1">Extracellular space</location>
    </subcellularLocation>
</comment>
<comment type="similarity">
    <text evidence="6">Belongs to the peptidase S1 family. CLIP subfamily.</text>
</comment>
<dbReference type="OrthoDB" id="8440449at2759"/>
<name>A0A9N9RPP6_9DIPT</name>
<feature type="signal peptide" evidence="7">
    <location>
        <begin position="1"/>
        <end position="23"/>
    </location>
</feature>
<evidence type="ECO:0000313" key="9">
    <source>
        <dbReference type="EMBL" id="CAG9802448.1"/>
    </source>
</evidence>
<sequence length="267" mass="28515">MEFYGCRMFRFFIAVVLIACSLAATIPDATETEEFKQWSGRIVGGQDAAIGQFPYQASMRSAANAHFCGGSIINRRWVVCAAHCTINRLVANTVIVVGAHNRITGGITHQSERIANHPQYNSATTVNDVSLVRSATDIIESDVVGFIDIEPAHINHHFPSFTSGWGQTSHPGSAATVLQWLTVEVIPNDECRSRLSTANAARIADSVICVSSANGQGLCFGDSGGPLTVNGRLVGAVSWGVPCGTAAPDMYGRLSAVHDWLLSVIDI</sequence>
<dbReference type="InterPro" id="IPR043504">
    <property type="entry name" value="Peptidase_S1_PA_chymotrypsin"/>
</dbReference>
<dbReference type="GO" id="GO:0004252">
    <property type="term" value="F:serine-type endopeptidase activity"/>
    <property type="evidence" value="ECO:0007669"/>
    <property type="project" value="InterPro"/>
</dbReference>
<gene>
    <name evidence="9" type="ORF">CHIRRI_LOCUS5357</name>
</gene>
<dbReference type="PANTHER" id="PTHR24276">
    <property type="entry name" value="POLYSERASE-RELATED"/>
    <property type="match status" value="1"/>
</dbReference>
<keyword evidence="3" id="KW-0378">Hydrolase</keyword>
<dbReference type="FunFam" id="2.40.10.10:FF:000068">
    <property type="entry name" value="transmembrane protease serine 2"/>
    <property type="match status" value="1"/>
</dbReference>
<dbReference type="GO" id="GO:0006508">
    <property type="term" value="P:proteolysis"/>
    <property type="evidence" value="ECO:0007669"/>
    <property type="project" value="UniProtKB-KW"/>
</dbReference>
<feature type="chain" id="PRO_5040164057" description="Peptidase S1 domain-containing protein" evidence="7">
    <location>
        <begin position="24"/>
        <end position="267"/>
    </location>
</feature>
<evidence type="ECO:0000256" key="2">
    <source>
        <dbReference type="ARBA" id="ARBA00022670"/>
    </source>
</evidence>
<evidence type="ECO:0000256" key="3">
    <source>
        <dbReference type="ARBA" id="ARBA00022801"/>
    </source>
</evidence>
<dbReference type="SUPFAM" id="SSF50494">
    <property type="entry name" value="Trypsin-like serine proteases"/>
    <property type="match status" value="1"/>
</dbReference>
<dbReference type="CDD" id="cd00190">
    <property type="entry name" value="Tryp_SPc"/>
    <property type="match status" value="1"/>
</dbReference>
<dbReference type="Proteomes" id="UP001153620">
    <property type="component" value="Chromosome 2"/>
</dbReference>
<dbReference type="GO" id="GO:0005576">
    <property type="term" value="C:extracellular region"/>
    <property type="evidence" value="ECO:0007669"/>
    <property type="project" value="UniProtKB-SubCell"/>
</dbReference>
<dbReference type="PROSITE" id="PS50240">
    <property type="entry name" value="TRYPSIN_DOM"/>
    <property type="match status" value="1"/>
</dbReference>
<keyword evidence="10" id="KW-1185">Reference proteome</keyword>
<accession>A0A9N9RPP6</accession>
<dbReference type="AlphaFoldDB" id="A0A9N9RPP6"/>
<dbReference type="InterPro" id="IPR001314">
    <property type="entry name" value="Peptidase_S1A"/>
</dbReference>
<keyword evidence="5" id="KW-1015">Disulfide bond</keyword>
<dbReference type="PANTHER" id="PTHR24276:SF91">
    <property type="entry name" value="AT26814P-RELATED"/>
    <property type="match status" value="1"/>
</dbReference>
<evidence type="ECO:0000256" key="6">
    <source>
        <dbReference type="ARBA" id="ARBA00024195"/>
    </source>
</evidence>
<dbReference type="PRINTS" id="PR00722">
    <property type="entry name" value="CHYMOTRYPSIN"/>
</dbReference>
<reference evidence="9" key="2">
    <citation type="submission" date="2022-10" db="EMBL/GenBank/DDBJ databases">
        <authorList>
            <consortium name="ENA_rothamsted_submissions"/>
            <consortium name="culmorum"/>
            <person name="King R."/>
        </authorList>
    </citation>
    <scope>NUCLEOTIDE SEQUENCE</scope>
</reference>
<evidence type="ECO:0000259" key="8">
    <source>
        <dbReference type="PROSITE" id="PS50240"/>
    </source>
</evidence>
<evidence type="ECO:0000256" key="5">
    <source>
        <dbReference type="ARBA" id="ARBA00023157"/>
    </source>
</evidence>
<keyword evidence="2" id="KW-0645">Protease</keyword>
<keyword evidence="4" id="KW-0720">Serine protease</keyword>
<dbReference type="FunFam" id="2.40.10.10:FF:000036">
    <property type="entry name" value="Trypsin beta"/>
    <property type="match status" value="1"/>
</dbReference>
<evidence type="ECO:0000256" key="7">
    <source>
        <dbReference type="SAM" id="SignalP"/>
    </source>
</evidence>
<dbReference type="InterPro" id="IPR050430">
    <property type="entry name" value="Peptidase_S1"/>
</dbReference>